<protein>
    <submittedName>
        <fullName evidence="1">Uncharacterized protein</fullName>
    </submittedName>
</protein>
<keyword evidence="2" id="KW-1185">Reference proteome</keyword>
<organism evidence="1 2">
    <name type="scientific">Paramecium pentaurelia</name>
    <dbReference type="NCBI Taxonomy" id="43138"/>
    <lineage>
        <taxon>Eukaryota</taxon>
        <taxon>Sar</taxon>
        <taxon>Alveolata</taxon>
        <taxon>Ciliophora</taxon>
        <taxon>Intramacronucleata</taxon>
        <taxon>Oligohymenophorea</taxon>
        <taxon>Peniculida</taxon>
        <taxon>Parameciidae</taxon>
        <taxon>Paramecium</taxon>
    </lineage>
</organism>
<comment type="caution">
    <text evidence="1">The sequence shown here is derived from an EMBL/GenBank/DDBJ whole genome shotgun (WGS) entry which is preliminary data.</text>
</comment>
<proteinExistence type="predicted"/>
<name>A0A8S1YJD0_9CILI</name>
<evidence type="ECO:0000313" key="1">
    <source>
        <dbReference type="EMBL" id="CAD8213643.1"/>
    </source>
</evidence>
<gene>
    <name evidence="1" type="ORF">PPENT_87.1.T1830006</name>
</gene>
<dbReference type="Proteomes" id="UP000689195">
    <property type="component" value="Unassembled WGS sequence"/>
</dbReference>
<reference evidence="1" key="1">
    <citation type="submission" date="2021-01" db="EMBL/GenBank/DDBJ databases">
        <authorList>
            <consortium name="Genoscope - CEA"/>
            <person name="William W."/>
        </authorList>
    </citation>
    <scope>NUCLEOTIDE SEQUENCE</scope>
</reference>
<sequence>MTLIVRFFKQTMLQVMKLPEYKLQFQITKEYIDYLNPIINRYGAENYSTIKAQMYECDNLKLEMQILQKRAQYKVEKKMKNNIGKCDDILKSLKLICLISKII</sequence>
<dbReference type="EMBL" id="CAJJDO010000183">
    <property type="protein sequence ID" value="CAD8213643.1"/>
    <property type="molecule type" value="Genomic_DNA"/>
</dbReference>
<dbReference type="AlphaFoldDB" id="A0A8S1YJD0"/>
<accession>A0A8S1YJD0</accession>
<evidence type="ECO:0000313" key="2">
    <source>
        <dbReference type="Proteomes" id="UP000689195"/>
    </source>
</evidence>